<feature type="region of interest" description="Disordered" evidence="2">
    <location>
        <begin position="97"/>
        <end position="164"/>
    </location>
</feature>
<feature type="coiled-coil region" evidence="1">
    <location>
        <begin position="416"/>
        <end position="443"/>
    </location>
</feature>
<dbReference type="eggNOG" id="ENOG502SEMH">
    <property type="taxonomic scope" value="Eukaryota"/>
</dbReference>
<dbReference type="EMBL" id="KE504132">
    <property type="protein sequence ID" value="EPT02990.1"/>
    <property type="molecule type" value="Genomic_DNA"/>
</dbReference>
<evidence type="ECO:0000313" key="3">
    <source>
        <dbReference type="EMBL" id="EPT02990.1"/>
    </source>
</evidence>
<dbReference type="HOGENOM" id="CLU_028821_0_0_1"/>
<keyword evidence="1" id="KW-0175">Coiled coil</keyword>
<protein>
    <submittedName>
        <fullName evidence="3">Uncharacterized protein</fullName>
    </submittedName>
</protein>
<reference evidence="3 4" key="1">
    <citation type="journal article" date="2012" name="Science">
        <title>The Paleozoic origin of enzymatic lignin decomposition reconstructed from 31 fungal genomes.</title>
        <authorList>
            <person name="Floudas D."/>
            <person name="Binder M."/>
            <person name="Riley R."/>
            <person name="Barry K."/>
            <person name="Blanchette R.A."/>
            <person name="Henrissat B."/>
            <person name="Martinez A.T."/>
            <person name="Otillar R."/>
            <person name="Spatafora J.W."/>
            <person name="Yadav J.S."/>
            <person name="Aerts A."/>
            <person name="Benoit I."/>
            <person name="Boyd A."/>
            <person name="Carlson A."/>
            <person name="Copeland A."/>
            <person name="Coutinho P.M."/>
            <person name="de Vries R.P."/>
            <person name="Ferreira P."/>
            <person name="Findley K."/>
            <person name="Foster B."/>
            <person name="Gaskell J."/>
            <person name="Glotzer D."/>
            <person name="Gorecki P."/>
            <person name="Heitman J."/>
            <person name="Hesse C."/>
            <person name="Hori C."/>
            <person name="Igarashi K."/>
            <person name="Jurgens J.A."/>
            <person name="Kallen N."/>
            <person name="Kersten P."/>
            <person name="Kohler A."/>
            <person name="Kuees U."/>
            <person name="Kumar T.K.A."/>
            <person name="Kuo A."/>
            <person name="LaButti K."/>
            <person name="Larrondo L.F."/>
            <person name="Lindquist E."/>
            <person name="Ling A."/>
            <person name="Lombard V."/>
            <person name="Lucas S."/>
            <person name="Lundell T."/>
            <person name="Martin R."/>
            <person name="McLaughlin D.J."/>
            <person name="Morgenstern I."/>
            <person name="Morin E."/>
            <person name="Murat C."/>
            <person name="Nagy L.G."/>
            <person name="Nolan M."/>
            <person name="Ohm R.A."/>
            <person name="Patyshakuliyeva A."/>
            <person name="Rokas A."/>
            <person name="Ruiz-Duenas F.J."/>
            <person name="Sabat G."/>
            <person name="Salamov A."/>
            <person name="Samejima M."/>
            <person name="Schmutz J."/>
            <person name="Slot J.C."/>
            <person name="St John F."/>
            <person name="Stenlid J."/>
            <person name="Sun H."/>
            <person name="Sun S."/>
            <person name="Syed K."/>
            <person name="Tsang A."/>
            <person name="Wiebenga A."/>
            <person name="Young D."/>
            <person name="Pisabarro A."/>
            <person name="Eastwood D.C."/>
            <person name="Martin F."/>
            <person name="Cullen D."/>
            <person name="Grigoriev I.V."/>
            <person name="Hibbett D.S."/>
        </authorList>
    </citation>
    <scope>NUCLEOTIDE SEQUENCE</scope>
    <source>
        <strain evidence="4">FP-58527</strain>
    </source>
</reference>
<feature type="compositionally biased region" description="Pro residues" evidence="2">
    <location>
        <begin position="312"/>
        <end position="324"/>
    </location>
</feature>
<feature type="compositionally biased region" description="Low complexity" evidence="2">
    <location>
        <begin position="132"/>
        <end position="144"/>
    </location>
</feature>
<organism evidence="3 4">
    <name type="scientific">Fomitopsis schrenkii</name>
    <name type="common">Brown rot fungus</name>
    <dbReference type="NCBI Taxonomy" id="2126942"/>
    <lineage>
        <taxon>Eukaryota</taxon>
        <taxon>Fungi</taxon>
        <taxon>Dikarya</taxon>
        <taxon>Basidiomycota</taxon>
        <taxon>Agaricomycotina</taxon>
        <taxon>Agaricomycetes</taxon>
        <taxon>Polyporales</taxon>
        <taxon>Fomitopsis</taxon>
    </lineage>
</organism>
<gene>
    <name evidence="3" type="ORF">FOMPIDRAFT_1022610</name>
</gene>
<dbReference type="InParanoid" id="S8FXL0"/>
<accession>S8FXL0</accession>
<feature type="region of interest" description="Disordered" evidence="2">
    <location>
        <begin position="255"/>
        <end position="324"/>
    </location>
</feature>
<dbReference type="OrthoDB" id="3364905at2759"/>
<sequence length="445" mass="48322">MPPSAELDESYGATSSRFLSAGSSTPRKSPSRQSLSLNGRKSSTSLRAGSSLADDLGDDGATGRFSLAHELAVALMPEPSAGSKLLAEELGFEYDEGAEGIDVPPDDAHEFKGTGQSLQDELAPEAEREAVENAAPQFAEAAPADVDPALTSPTSPRPKRQPEQDPMVILAQDLEYTDKFLSHLRRLDADHGAHTSLESIASDVIRRINDTARDREEQVRELLVCEREFRKIAGEVNGTEVLGQLDVLEKVIDEPAPAPEPRRDLEPVNEESFAPSASASDWEVDPDRERLGDAEDDEYDSAYSTTPVKSTFPPPPPLNGPPTPAVTITHLAYLRTFTTSAVASLAVISEHTQVNAAATTDAGRKIRALKNKLTEWRTEWDSAERSRVKIEQWESGADGGTVNGDTPRAYRKVDGRKFVQEHLQAFEQALAEANRKTQQIMAAAS</sequence>
<evidence type="ECO:0000256" key="1">
    <source>
        <dbReference type="SAM" id="Coils"/>
    </source>
</evidence>
<dbReference type="Proteomes" id="UP000015241">
    <property type="component" value="Unassembled WGS sequence"/>
</dbReference>
<dbReference type="AlphaFoldDB" id="S8FXL0"/>
<evidence type="ECO:0000313" key="4">
    <source>
        <dbReference type="Proteomes" id="UP000015241"/>
    </source>
</evidence>
<feature type="compositionally biased region" description="Polar residues" evidence="2">
    <location>
        <begin position="12"/>
        <end position="47"/>
    </location>
</feature>
<feature type="region of interest" description="Disordered" evidence="2">
    <location>
        <begin position="1"/>
        <end position="62"/>
    </location>
</feature>
<evidence type="ECO:0000256" key="2">
    <source>
        <dbReference type="SAM" id="MobiDB-lite"/>
    </source>
</evidence>
<keyword evidence="4" id="KW-1185">Reference proteome</keyword>
<name>S8FXL0_FOMSC</name>
<proteinExistence type="predicted"/>